<accession>A0A0T6LSK1</accession>
<comment type="caution">
    <text evidence="2">The sequence shown here is derived from an EMBL/GenBank/DDBJ whole genome shotgun (WGS) entry which is preliminary data.</text>
</comment>
<dbReference type="AlphaFoldDB" id="A0A0T6LSK1"/>
<evidence type="ECO:0000313" key="2">
    <source>
        <dbReference type="EMBL" id="KRV48984.1"/>
    </source>
</evidence>
<dbReference type="PANTHER" id="PTHR42793">
    <property type="entry name" value="COA BINDING DOMAIN CONTAINING PROTEIN"/>
    <property type="match status" value="1"/>
</dbReference>
<dbReference type="OrthoDB" id="190266at2"/>
<dbReference type="Gene3D" id="3.40.50.261">
    <property type="entry name" value="Succinyl-CoA synthetase domains"/>
    <property type="match status" value="2"/>
</dbReference>
<dbReference type="Proteomes" id="UP000050867">
    <property type="component" value="Unassembled WGS sequence"/>
</dbReference>
<dbReference type="InterPro" id="IPR016181">
    <property type="entry name" value="Acyl_CoA_acyltransferase"/>
</dbReference>
<dbReference type="SUPFAM" id="SSF56059">
    <property type="entry name" value="Glutathione synthetase ATP-binding domain-like"/>
    <property type="match status" value="1"/>
</dbReference>
<dbReference type="SUPFAM" id="SSF55729">
    <property type="entry name" value="Acyl-CoA N-acyltransferases (Nat)"/>
    <property type="match status" value="1"/>
</dbReference>
<feature type="domain" description="N-acetyltransferase" evidence="1">
    <location>
        <begin position="21"/>
        <end position="177"/>
    </location>
</feature>
<gene>
    <name evidence="2" type="ORF">AQ490_21940</name>
</gene>
<dbReference type="RefSeq" id="WP_018384894.1">
    <property type="nucleotide sequence ID" value="NZ_LLZU01000016.1"/>
</dbReference>
<dbReference type="SUPFAM" id="SSF51735">
    <property type="entry name" value="NAD(P)-binding Rossmann-fold domains"/>
    <property type="match status" value="1"/>
</dbReference>
<dbReference type="GO" id="GO:0043758">
    <property type="term" value="F:acetate-CoA ligase (ADP-forming) activity"/>
    <property type="evidence" value="ECO:0007669"/>
    <property type="project" value="InterPro"/>
</dbReference>
<dbReference type="PROSITE" id="PS51186">
    <property type="entry name" value="GNAT"/>
    <property type="match status" value="1"/>
</dbReference>
<dbReference type="EMBL" id="LLZU01000016">
    <property type="protein sequence ID" value="KRV48984.1"/>
    <property type="molecule type" value="Genomic_DNA"/>
</dbReference>
<dbReference type="GO" id="GO:0005524">
    <property type="term" value="F:ATP binding"/>
    <property type="evidence" value="ECO:0007669"/>
    <property type="project" value="InterPro"/>
</dbReference>
<dbReference type="InterPro" id="IPR032875">
    <property type="entry name" value="Succ_CoA_lig_flav_dom"/>
</dbReference>
<dbReference type="InterPro" id="IPR016102">
    <property type="entry name" value="Succinyl-CoA_synth-like"/>
</dbReference>
<dbReference type="SUPFAM" id="SSF52210">
    <property type="entry name" value="Succinyl-CoA synthetase domains"/>
    <property type="match status" value="2"/>
</dbReference>
<dbReference type="GO" id="GO:0016747">
    <property type="term" value="F:acyltransferase activity, transferring groups other than amino-acyl groups"/>
    <property type="evidence" value="ECO:0007669"/>
    <property type="project" value="InterPro"/>
</dbReference>
<dbReference type="Gene3D" id="3.30.1490.20">
    <property type="entry name" value="ATP-grasp fold, A domain"/>
    <property type="match status" value="1"/>
</dbReference>
<name>A0A0T6LSK1_WENVI</name>
<dbReference type="Pfam" id="PF19045">
    <property type="entry name" value="Ligase_CoA_2"/>
    <property type="match status" value="1"/>
</dbReference>
<proteinExistence type="predicted"/>
<dbReference type="PANTHER" id="PTHR42793:SF1">
    <property type="entry name" value="PEPTIDYL-LYSINE N-ACETYLTRANSFERASE PATZ"/>
    <property type="match status" value="1"/>
</dbReference>
<dbReference type="SMART" id="SM00881">
    <property type="entry name" value="CoA_binding"/>
    <property type="match status" value="1"/>
</dbReference>
<dbReference type="eggNOG" id="COG0045">
    <property type="taxonomic scope" value="Bacteria"/>
</dbReference>
<dbReference type="Pfam" id="PF13380">
    <property type="entry name" value="CoA_binding_2"/>
    <property type="match status" value="1"/>
</dbReference>
<dbReference type="Pfam" id="PF13607">
    <property type="entry name" value="Succ_CoA_lig"/>
    <property type="match status" value="1"/>
</dbReference>
<dbReference type="InterPro" id="IPR000182">
    <property type="entry name" value="GNAT_dom"/>
</dbReference>
<dbReference type="Gene3D" id="3.40.630.30">
    <property type="match status" value="1"/>
</dbReference>
<dbReference type="InterPro" id="IPR036291">
    <property type="entry name" value="NAD(P)-bd_dom_sf"/>
</dbReference>
<sequence>MTQAERLPREDHALLADGTTVWLRPPCPQDAGAVRRMYEEMSRESLRGRFFGVSRESAEQAVERVFGPARRGYQALLAGAEDQVVGVAEYVGGDDEADVAELGVAVAERWHHRGVGTLLVEHLVHAAREAGLTALTADTLADNQAMLKVFADLGLPVSRRYEGGEVRCTVWLRDEQGRYLDAVDDRARRADVASMEHLLRPRCVAVVGAGRKPTSVGRAVLKNLRRAGYPGLLYVVNPHAHLLEHLPTYPKVGDLPHVPDLAVVTVPADRAAGVARECGRAGVRTLAVLTAGFTPEQGAELLAACRDHGMRLVGPNCLGLANTEQRARLNASFAPQQPLPGRAGVAVQSGGVGIALLEGLSRLGIGVSSFASLGDKYDVSGNDMLQWWESDGCTDLAVLHLESFGNPRAFSRTARRVGRRMPVLTVDAGRSQPGRRAAASHTAAAATRTVTRRALFTQAGVVATRSIAELLDAAATLHTQPLPAGTSVAIVSNAGGSGVLAADACVEAGLSVPELPAELVTALREDLPGSAVVTNPIDTSPAVRESSLTACVERLCRHHAVDAVVVSLVPTALGEATGEDLVRGLTTCCGELPCTLVAVLPHQPEGVRLLTPGEGRPIPAFADPQSAARALAHAAAYARWRARPAGIVPELAGVDTEGAAELVDAFLAAHPDGGWLDPPQCADLLDRYGVPQVPWAWVGDADAAADAAERLTARDGRAVLKAYGPGLLHKSERGAVLLDLVGGAQVRAGYQELASRFGDGMTGVLVQPMARRGTELFAGVVQDEVFGPLVLFGLGGTATEVIGDHVARLAPLTDSDVYGLLTEPRCAPLLFGHRGGEPVDVAGLEQLLLRLSRMAADLPQLAEADLNPVVARPDGVVTLDVRIRLQPARRFDPFLRRLR</sequence>
<evidence type="ECO:0000259" key="1">
    <source>
        <dbReference type="PROSITE" id="PS51186"/>
    </source>
</evidence>
<dbReference type="Pfam" id="PF00583">
    <property type="entry name" value="Acetyltransf_1"/>
    <property type="match status" value="1"/>
</dbReference>
<dbReference type="Gene3D" id="3.30.470.20">
    <property type="entry name" value="ATP-grasp fold, B domain"/>
    <property type="match status" value="1"/>
</dbReference>
<dbReference type="CDD" id="cd04301">
    <property type="entry name" value="NAT_SF"/>
    <property type="match status" value="1"/>
</dbReference>
<organism evidence="2 3">
    <name type="scientific">Wenjunlia vitaminophila</name>
    <name type="common">Streptomyces vitaminophilus</name>
    <dbReference type="NCBI Taxonomy" id="76728"/>
    <lineage>
        <taxon>Bacteria</taxon>
        <taxon>Bacillati</taxon>
        <taxon>Actinomycetota</taxon>
        <taxon>Actinomycetes</taxon>
        <taxon>Kitasatosporales</taxon>
        <taxon>Streptomycetaceae</taxon>
        <taxon>Wenjunlia</taxon>
    </lineage>
</organism>
<dbReference type="InterPro" id="IPR003781">
    <property type="entry name" value="CoA-bd"/>
</dbReference>
<protein>
    <submittedName>
        <fullName evidence="2">CoA-binding protein</fullName>
    </submittedName>
</protein>
<dbReference type="eggNOG" id="COG1042">
    <property type="taxonomic scope" value="Bacteria"/>
</dbReference>
<dbReference type="InterPro" id="IPR043938">
    <property type="entry name" value="Ligase_CoA_dom"/>
</dbReference>
<reference evidence="2 3" key="1">
    <citation type="submission" date="2015-10" db="EMBL/GenBank/DDBJ databases">
        <title>Draft genome sequence of pyrrolomycin-producing Streptomyces vitaminophilus.</title>
        <authorList>
            <person name="Graham D.E."/>
            <person name="Mahan K.M."/>
            <person name="Klingeman D.M."/>
            <person name="Hettich R.L."/>
            <person name="Parry R.J."/>
        </authorList>
    </citation>
    <scope>NUCLEOTIDE SEQUENCE [LARGE SCALE GENOMIC DNA]</scope>
    <source>
        <strain evidence="2 3">ATCC 31673</strain>
    </source>
</reference>
<keyword evidence="3" id="KW-1185">Reference proteome</keyword>
<dbReference type="Pfam" id="PF13549">
    <property type="entry name" value="ATP-grasp_5"/>
    <property type="match status" value="1"/>
</dbReference>
<dbReference type="InterPro" id="IPR013815">
    <property type="entry name" value="ATP_grasp_subdomain_1"/>
</dbReference>
<dbReference type="Gene3D" id="3.40.50.720">
    <property type="entry name" value="NAD(P)-binding Rossmann-like Domain"/>
    <property type="match status" value="1"/>
</dbReference>
<dbReference type="STRING" id="76728.AQ490_21940"/>
<dbReference type="eggNOG" id="COG0456">
    <property type="taxonomic scope" value="Bacteria"/>
</dbReference>
<evidence type="ECO:0000313" key="3">
    <source>
        <dbReference type="Proteomes" id="UP000050867"/>
    </source>
</evidence>